<dbReference type="InterPro" id="IPR008138">
    <property type="entry name" value="SapB_2"/>
</dbReference>
<feature type="non-terminal residue" evidence="3">
    <location>
        <position position="86"/>
    </location>
</feature>
<keyword evidence="4" id="KW-1185">Reference proteome</keyword>
<dbReference type="GO" id="GO:0042742">
    <property type="term" value="P:defense response to bacterium"/>
    <property type="evidence" value="ECO:0007669"/>
    <property type="project" value="InterPro"/>
</dbReference>
<sequence>DAVAPGKGLKCNLCTKILEKIKAVAGDDPDEATADKALDKGCRVLGKRLGRLCKGLVKKFREQLSQELQNGDEPRDICTAIGLCKA</sequence>
<dbReference type="GO" id="GO:0061844">
    <property type="term" value="P:antimicrobial humoral immune response mediated by antimicrobial peptide"/>
    <property type="evidence" value="ECO:0007669"/>
    <property type="project" value="TreeGrafter"/>
</dbReference>
<dbReference type="PROSITE" id="PS50015">
    <property type="entry name" value="SAP_B"/>
    <property type="match status" value="1"/>
</dbReference>
<dbReference type="GO" id="GO:0031640">
    <property type="term" value="P:killing of cells of another organism"/>
    <property type="evidence" value="ECO:0007669"/>
    <property type="project" value="TreeGrafter"/>
</dbReference>
<feature type="non-terminal residue" evidence="3">
    <location>
        <position position="1"/>
    </location>
</feature>
<evidence type="ECO:0000259" key="2">
    <source>
        <dbReference type="PROSITE" id="PS50015"/>
    </source>
</evidence>
<dbReference type="PANTHER" id="PTHR15541">
    <property type="entry name" value="GRANULYSIN RELATED"/>
    <property type="match status" value="1"/>
</dbReference>
<evidence type="ECO:0000313" key="4">
    <source>
        <dbReference type="Proteomes" id="UP000551127"/>
    </source>
</evidence>
<gene>
    <name evidence="3" type="primary">Nkl</name>
    <name evidence="3" type="ORF">BUCABY_R10013</name>
</gene>
<dbReference type="EMBL" id="VYZL01001223">
    <property type="protein sequence ID" value="NWR56732.1"/>
    <property type="molecule type" value="Genomic_DNA"/>
</dbReference>
<protein>
    <submittedName>
        <fullName evidence="3">NKL protein</fullName>
    </submittedName>
</protein>
<dbReference type="SUPFAM" id="SSF47862">
    <property type="entry name" value="Saposin"/>
    <property type="match status" value="1"/>
</dbReference>
<proteinExistence type="predicted"/>
<dbReference type="OrthoDB" id="69496at2759"/>
<dbReference type="InterPro" id="IPR011001">
    <property type="entry name" value="Saposin-like"/>
</dbReference>
<feature type="domain" description="Saposin B-type" evidence="2">
    <location>
        <begin position="7"/>
        <end position="86"/>
    </location>
</feature>
<dbReference type="SMART" id="SM00741">
    <property type="entry name" value="SapB"/>
    <property type="match status" value="1"/>
</dbReference>
<dbReference type="PANTHER" id="PTHR15541:SF2">
    <property type="entry name" value="GRANULYSIN"/>
    <property type="match status" value="1"/>
</dbReference>
<dbReference type="GO" id="GO:0044194">
    <property type="term" value="C:cytolytic granule"/>
    <property type="evidence" value="ECO:0007669"/>
    <property type="project" value="TreeGrafter"/>
</dbReference>
<evidence type="ECO:0000256" key="1">
    <source>
        <dbReference type="ARBA" id="ARBA00023157"/>
    </source>
</evidence>
<dbReference type="InterPro" id="IPR008139">
    <property type="entry name" value="SaposinB_dom"/>
</dbReference>
<dbReference type="Pfam" id="PF03489">
    <property type="entry name" value="SapB_2"/>
    <property type="match status" value="1"/>
</dbReference>
<dbReference type="Proteomes" id="UP000551127">
    <property type="component" value="Unassembled WGS sequence"/>
</dbReference>
<evidence type="ECO:0000313" key="3">
    <source>
        <dbReference type="EMBL" id="NWR56732.1"/>
    </source>
</evidence>
<accession>A0A7K4YCI0</accession>
<comment type="caution">
    <text evidence="3">The sequence shown here is derived from an EMBL/GenBank/DDBJ whole genome shotgun (WGS) entry which is preliminary data.</text>
</comment>
<keyword evidence="1" id="KW-1015">Disulfide bond</keyword>
<reference evidence="3 4" key="1">
    <citation type="submission" date="2019-09" db="EMBL/GenBank/DDBJ databases">
        <title>Bird 10,000 Genomes (B10K) Project - Family phase.</title>
        <authorList>
            <person name="Zhang G."/>
        </authorList>
    </citation>
    <scope>NUCLEOTIDE SEQUENCE [LARGE SCALE GENOMIC DNA]</scope>
    <source>
        <strain evidence="3">B10K-DU-012-80</strain>
    </source>
</reference>
<organism evidence="3 4">
    <name type="scientific">Bucorvus abyssinicus</name>
    <name type="common">Northern ground-hornbill</name>
    <name type="synonym">Abyssinian ground-hornbill</name>
    <dbReference type="NCBI Taxonomy" id="153643"/>
    <lineage>
        <taxon>Eukaryota</taxon>
        <taxon>Metazoa</taxon>
        <taxon>Chordata</taxon>
        <taxon>Craniata</taxon>
        <taxon>Vertebrata</taxon>
        <taxon>Euteleostomi</taxon>
        <taxon>Archelosauria</taxon>
        <taxon>Archosauria</taxon>
        <taxon>Dinosauria</taxon>
        <taxon>Saurischia</taxon>
        <taxon>Theropoda</taxon>
        <taxon>Coelurosauria</taxon>
        <taxon>Aves</taxon>
        <taxon>Neognathae</taxon>
        <taxon>Neoaves</taxon>
        <taxon>Telluraves</taxon>
        <taxon>Coraciimorphae</taxon>
        <taxon>Bucerotiformes</taxon>
        <taxon>Bucorvidae</taxon>
        <taxon>Bucorvus</taxon>
    </lineage>
</organism>
<dbReference type="AlphaFoldDB" id="A0A7K4YCI0"/>
<name>A0A7K4YCI0_BUCAB</name>
<dbReference type="InterPro" id="IPR038847">
    <property type="entry name" value="Granulysin-like"/>
</dbReference>
<dbReference type="Gene3D" id="1.10.225.10">
    <property type="entry name" value="Saposin-like"/>
    <property type="match status" value="1"/>
</dbReference>